<dbReference type="InterPro" id="IPR022789">
    <property type="entry name" value="ParD"/>
</dbReference>
<dbReference type="InterPro" id="IPR010985">
    <property type="entry name" value="Ribbon_hlx_hlx"/>
</dbReference>
<evidence type="ECO:0000256" key="1">
    <source>
        <dbReference type="ARBA" id="ARBA00008580"/>
    </source>
</evidence>
<dbReference type="Pfam" id="PF03693">
    <property type="entry name" value="ParD_antitoxin"/>
    <property type="match status" value="1"/>
</dbReference>
<evidence type="ECO:0000313" key="4">
    <source>
        <dbReference type="Proteomes" id="UP000431264"/>
    </source>
</evidence>
<name>A0A6I4ISN9_9FLAO</name>
<dbReference type="PANTHER" id="PTHR36582:SF2">
    <property type="entry name" value="ANTITOXIN PARD"/>
    <property type="match status" value="1"/>
</dbReference>
<dbReference type="Gene3D" id="6.10.10.120">
    <property type="entry name" value="Antitoxin ParD1-like"/>
    <property type="match status" value="1"/>
</dbReference>
<comment type="similarity">
    <text evidence="1">Belongs to the ParD antitoxin family.</text>
</comment>
<accession>A0A6I4ISN9</accession>
<dbReference type="EMBL" id="WQLW01000006">
    <property type="protein sequence ID" value="MVO09407.1"/>
    <property type="molecule type" value="Genomic_DNA"/>
</dbReference>
<keyword evidence="2" id="KW-1277">Toxin-antitoxin system</keyword>
<proteinExistence type="inferred from homology"/>
<gene>
    <name evidence="3" type="ORF">GOQ30_09575</name>
</gene>
<dbReference type="OrthoDB" id="9815501at2"/>
<dbReference type="PANTHER" id="PTHR36582">
    <property type="entry name" value="ANTITOXIN PARD"/>
    <property type="match status" value="1"/>
</dbReference>
<dbReference type="CDD" id="cd22231">
    <property type="entry name" value="RHH_NikR_HicB-like"/>
    <property type="match status" value="1"/>
</dbReference>
<protein>
    <submittedName>
        <fullName evidence="3">Type II toxin-antitoxin system ParD family antitoxin</fullName>
    </submittedName>
</protein>
<dbReference type="RefSeq" id="WP_140997786.1">
    <property type="nucleotide sequence ID" value="NZ_VDCZ01000006.1"/>
</dbReference>
<dbReference type="NCBIfam" id="TIGR02606">
    <property type="entry name" value="antidote_CC2985"/>
    <property type="match status" value="1"/>
</dbReference>
<reference evidence="4" key="1">
    <citation type="submission" date="2019-05" db="EMBL/GenBank/DDBJ databases">
        <title>Flavobacterium profundi sp. nov., isolated from a deep-sea seamount.</title>
        <authorList>
            <person name="Zhang D.-C."/>
        </authorList>
    </citation>
    <scope>NUCLEOTIDE SEQUENCE [LARGE SCALE GENOMIC DNA]</scope>
    <source>
        <strain evidence="4">TP390</strain>
    </source>
</reference>
<keyword evidence="4" id="KW-1185">Reference proteome</keyword>
<organism evidence="3 4">
    <name type="scientific">Flavobacterium profundi</name>
    <dbReference type="NCBI Taxonomy" id="1774945"/>
    <lineage>
        <taxon>Bacteria</taxon>
        <taxon>Pseudomonadati</taxon>
        <taxon>Bacteroidota</taxon>
        <taxon>Flavobacteriia</taxon>
        <taxon>Flavobacteriales</taxon>
        <taxon>Flavobacteriaceae</taxon>
        <taxon>Flavobacterium</taxon>
    </lineage>
</organism>
<dbReference type="AlphaFoldDB" id="A0A6I4ISN9"/>
<dbReference type="GO" id="GO:0006355">
    <property type="term" value="P:regulation of DNA-templated transcription"/>
    <property type="evidence" value="ECO:0007669"/>
    <property type="project" value="InterPro"/>
</dbReference>
<dbReference type="Proteomes" id="UP000431264">
    <property type="component" value="Unassembled WGS sequence"/>
</dbReference>
<dbReference type="InterPro" id="IPR038296">
    <property type="entry name" value="ParD_sf"/>
</dbReference>
<comment type="caution">
    <text evidence="3">The sequence shown here is derived from an EMBL/GenBank/DDBJ whole genome shotgun (WGS) entry which is preliminary data.</text>
</comment>
<dbReference type="SUPFAM" id="SSF47598">
    <property type="entry name" value="Ribbon-helix-helix"/>
    <property type="match status" value="1"/>
</dbReference>
<evidence type="ECO:0000313" key="3">
    <source>
        <dbReference type="EMBL" id="MVO09407.1"/>
    </source>
</evidence>
<sequence>MFPIPIIGIFDKKSKARNTSIVLGDYFDNFINEQIASGKYSSVSEVVRTALRRFEEEESKTKSLINELKIGEKSGKVKDFHTRQCNQHISIFHLANR</sequence>
<evidence type="ECO:0000256" key="2">
    <source>
        <dbReference type="ARBA" id="ARBA00022649"/>
    </source>
</evidence>